<dbReference type="PANTHER" id="PTHR43767">
    <property type="entry name" value="LONG-CHAIN-FATTY-ACID--COA LIGASE"/>
    <property type="match status" value="1"/>
</dbReference>
<comment type="caution">
    <text evidence="3">The sequence shown here is derived from an EMBL/GenBank/DDBJ whole genome shotgun (WGS) entry which is preliminary data.</text>
</comment>
<dbReference type="EMBL" id="JAUQYP010000001">
    <property type="protein sequence ID" value="MDO8105808.1"/>
    <property type="molecule type" value="Genomic_DNA"/>
</dbReference>
<evidence type="ECO:0000313" key="3">
    <source>
        <dbReference type="EMBL" id="MDO8105808.1"/>
    </source>
</evidence>
<keyword evidence="4" id="KW-1185">Reference proteome</keyword>
<dbReference type="Pfam" id="PF13193">
    <property type="entry name" value="AMP-binding_C"/>
    <property type="match status" value="1"/>
</dbReference>
<dbReference type="PANTHER" id="PTHR43767:SF1">
    <property type="entry name" value="NONRIBOSOMAL PEPTIDE SYNTHASE PES1 (EUROFUNG)-RELATED"/>
    <property type="match status" value="1"/>
</dbReference>
<name>A0ABT9D9F3_9CELL</name>
<evidence type="ECO:0000313" key="4">
    <source>
        <dbReference type="Proteomes" id="UP001232536"/>
    </source>
</evidence>
<dbReference type="InterPro" id="IPR020845">
    <property type="entry name" value="AMP-binding_CS"/>
</dbReference>
<dbReference type="Gene3D" id="3.30.300.30">
    <property type="match status" value="1"/>
</dbReference>
<gene>
    <name evidence="3" type="ORF">Q6348_01190</name>
</gene>
<evidence type="ECO:0000259" key="1">
    <source>
        <dbReference type="Pfam" id="PF00501"/>
    </source>
</evidence>
<accession>A0ABT9D9F3</accession>
<dbReference type="InterPro" id="IPR045851">
    <property type="entry name" value="AMP-bd_C_sf"/>
</dbReference>
<reference evidence="3 4" key="1">
    <citation type="submission" date="2023-07" db="EMBL/GenBank/DDBJ databases">
        <title>Description of novel actinomycetes strains, isolated from tidal flat sediment.</title>
        <authorList>
            <person name="Lu C."/>
        </authorList>
    </citation>
    <scope>NUCLEOTIDE SEQUENCE [LARGE SCALE GENOMIC DNA]</scope>
    <source>
        <strain evidence="3 4">SYSU T00b441</strain>
    </source>
</reference>
<dbReference type="PROSITE" id="PS00455">
    <property type="entry name" value="AMP_BINDING"/>
    <property type="match status" value="1"/>
</dbReference>
<dbReference type="SUPFAM" id="SSF56801">
    <property type="entry name" value="Acetyl-CoA synthetase-like"/>
    <property type="match status" value="1"/>
</dbReference>
<proteinExistence type="predicted"/>
<dbReference type="InterPro" id="IPR050237">
    <property type="entry name" value="ATP-dep_AMP-bd_enzyme"/>
</dbReference>
<evidence type="ECO:0000259" key="2">
    <source>
        <dbReference type="Pfam" id="PF13193"/>
    </source>
</evidence>
<sequence length="372" mass="38374">MVPWPVAGRTAVDLVRAVAAALDGSGPALAPHAGGVTPALPADVPDGVAAVLATSGSTGRPRGVLLDAAALVASATATHDRLGGPGRWVLALPPEHVAGLQVVVRSTLAGVEPVLADPRDIGTVAMAAREGRVRYAALVPTQLHRAIAGVRDRLPADLAALAGLEAILVGGAAVPPTLLEHGRALGLRLVTTYGSTETSGGCVYDGVPLDGVRVELVDDVVRVAGPTLARGYTEPTADAFVERDLRRWFVTSDLGRWTADGRLEVLGRRDDVLVVGGTNVAPQAVERALATLPEIGEVCVVGVPDERWGHVPVAVVVARAPTDLQRARDVAVRTLGSAAAPRRLVEVAALPMRPSGKVDRAAVARLVTDEEE</sequence>
<feature type="domain" description="AMP-dependent synthetase/ligase" evidence="1">
    <location>
        <begin position="38"/>
        <end position="220"/>
    </location>
</feature>
<feature type="domain" description="AMP-binding enzyme C-terminal" evidence="2">
    <location>
        <begin position="285"/>
        <end position="357"/>
    </location>
</feature>
<protein>
    <submittedName>
        <fullName evidence="3">AMP-binding protein</fullName>
    </submittedName>
</protein>
<dbReference type="InterPro" id="IPR025110">
    <property type="entry name" value="AMP-bd_C"/>
</dbReference>
<organism evidence="3 4">
    <name type="scientific">Actinotalea lenta</name>
    <dbReference type="NCBI Taxonomy" id="3064654"/>
    <lineage>
        <taxon>Bacteria</taxon>
        <taxon>Bacillati</taxon>
        <taxon>Actinomycetota</taxon>
        <taxon>Actinomycetes</taxon>
        <taxon>Micrococcales</taxon>
        <taxon>Cellulomonadaceae</taxon>
        <taxon>Actinotalea</taxon>
    </lineage>
</organism>
<dbReference type="InterPro" id="IPR042099">
    <property type="entry name" value="ANL_N_sf"/>
</dbReference>
<dbReference type="InterPro" id="IPR000873">
    <property type="entry name" value="AMP-dep_synth/lig_dom"/>
</dbReference>
<dbReference type="Gene3D" id="3.40.50.12780">
    <property type="entry name" value="N-terminal domain of ligase-like"/>
    <property type="match status" value="1"/>
</dbReference>
<dbReference type="Proteomes" id="UP001232536">
    <property type="component" value="Unassembled WGS sequence"/>
</dbReference>
<dbReference type="Pfam" id="PF00501">
    <property type="entry name" value="AMP-binding"/>
    <property type="match status" value="1"/>
</dbReference>